<feature type="transmembrane region" description="Helical" evidence="1">
    <location>
        <begin position="64"/>
        <end position="84"/>
    </location>
</feature>
<feature type="transmembrane region" description="Helical" evidence="1">
    <location>
        <begin position="91"/>
        <end position="114"/>
    </location>
</feature>
<sequence length="270" mass="28971">MTDTRLNPIRLDTALVRSVSPAGPWGWAPPLIALLLAALVVVLGADEAVFEWLNGLPTATGDVLWANVTVYGDTVVAFALLLPWCRHHPEIVWAAFLAVLPATLWVDVLKPLLHHPRPAAVLPPELIHVIGPRLLANAFPSGHTTTIFTLAGVLALSRSGGGWRGTCLGFAVLIGLSRSAVGAHWPLDELGGAFGGWLAAWIGVVWARHWGFGLRAYPRRVFAGLCLCCTLALFVYDGGYSQARPMLPLLAVALLATTVAEWIQSRRAAH</sequence>
<evidence type="ECO:0000313" key="3">
    <source>
        <dbReference type="EMBL" id="AOU98795.1"/>
    </source>
</evidence>
<dbReference type="EMBL" id="CP017415">
    <property type="protein sequence ID" value="AOU98795.1"/>
    <property type="molecule type" value="Genomic_DNA"/>
</dbReference>
<dbReference type="AlphaFoldDB" id="A0A1D8IQW8"/>
<proteinExistence type="predicted"/>
<dbReference type="SMART" id="SM00014">
    <property type="entry name" value="acidPPc"/>
    <property type="match status" value="1"/>
</dbReference>
<reference evidence="4" key="1">
    <citation type="submission" date="2016-09" db="EMBL/GenBank/DDBJ databases">
        <title>Acidihalobacter prosperus F5.</title>
        <authorList>
            <person name="Khaleque H.N."/>
            <person name="Ramsay J.P."/>
            <person name="Kaksonen A.H."/>
            <person name="Boxall N.J."/>
            <person name="Watkin E.L.J."/>
        </authorList>
    </citation>
    <scope>NUCLEOTIDE SEQUENCE [LARGE SCALE GENOMIC DNA]</scope>
    <source>
        <strain evidence="4">F5</strain>
    </source>
</reference>
<evidence type="ECO:0000313" key="4">
    <source>
        <dbReference type="Proteomes" id="UP000095401"/>
    </source>
</evidence>
<keyword evidence="1" id="KW-0472">Membrane</keyword>
<keyword evidence="1" id="KW-1133">Transmembrane helix</keyword>
<dbReference type="KEGG" id="aprs:BI364_13205"/>
<feature type="transmembrane region" description="Helical" evidence="1">
    <location>
        <begin position="221"/>
        <end position="240"/>
    </location>
</feature>
<keyword evidence="4" id="KW-1185">Reference proteome</keyword>
<dbReference type="Pfam" id="PF01569">
    <property type="entry name" value="PAP2"/>
    <property type="match status" value="1"/>
</dbReference>
<evidence type="ECO:0000259" key="2">
    <source>
        <dbReference type="SMART" id="SM00014"/>
    </source>
</evidence>
<dbReference type="Gene3D" id="1.20.144.10">
    <property type="entry name" value="Phosphatidic acid phosphatase type 2/haloperoxidase"/>
    <property type="match status" value="1"/>
</dbReference>
<keyword evidence="1" id="KW-0812">Transmembrane</keyword>
<feature type="domain" description="Phosphatidic acid phosphatase type 2/haloperoxidase" evidence="2">
    <location>
        <begin position="91"/>
        <end position="204"/>
    </location>
</feature>
<dbReference type="SUPFAM" id="SSF48317">
    <property type="entry name" value="Acid phosphatase/Vanadium-dependent haloperoxidase"/>
    <property type="match status" value="1"/>
</dbReference>
<feature type="transmembrane region" description="Helical" evidence="1">
    <location>
        <begin position="191"/>
        <end position="209"/>
    </location>
</feature>
<evidence type="ECO:0000256" key="1">
    <source>
        <dbReference type="SAM" id="Phobius"/>
    </source>
</evidence>
<dbReference type="InterPro" id="IPR000326">
    <property type="entry name" value="PAP2/HPO"/>
</dbReference>
<feature type="transmembrane region" description="Helical" evidence="1">
    <location>
        <begin position="25"/>
        <end position="44"/>
    </location>
</feature>
<protein>
    <recommendedName>
        <fullName evidence="2">Phosphatidic acid phosphatase type 2/haloperoxidase domain-containing protein</fullName>
    </recommendedName>
</protein>
<organism evidence="3 4">
    <name type="scientific">Acidihalobacter yilgarnensis</name>
    <dbReference type="NCBI Taxonomy" id="2819280"/>
    <lineage>
        <taxon>Bacteria</taxon>
        <taxon>Pseudomonadati</taxon>
        <taxon>Pseudomonadota</taxon>
        <taxon>Gammaproteobacteria</taxon>
        <taxon>Chromatiales</taxon>
        <taxon>Ectothiorhodospiraceae</taxon>
        <taxon>Acidihalobacter</taxon>
    </lineage>
</organism>
<feature type="transmembrane region" description="Helical" evidence="1">
    <location>
        <begin position="246"/>
        <end position="263"/>
    </location>
</feature>
<feature type="transmembrane region" description="Helical" evidence="1">
    <location>
        <begin position="134"/>
        <end position="156"/>
    </location>
</feature>
<gene>
    <name evidence="3" type="ORF">BI364_13205</name>
</gene>
<name>A0A1D8IQW8_9GAMM</name>
<dbReference type="Proteomes" id="UP000095401">
    <property type="component" value="Chromosome"/>
</dbReference>
<accession>A0A1D8IQW8</accession>
<dbReference type="InterPro" id="IPR036938">
    <property type="entry name" value="PAP2/HPO_sf"/>
</dbReference>
<feature type="transmembrane region" description="Helical" evidence="1">
    <location>
        <begin position="168"/>
        <end position="185"/>
    </location>
</feature>